<evidence type="ECO:0000313" key="1">
    <source>
        <dbReference type="EMBL" id="KAK2085024.1"/>
    </source>
</evidence>
<reference evidence="1 2" key="1">
    <citation type="submission" date="2023-05" db="EMBL/GenBank/DDBJ databases">
        <title>B98-5 Cell Line De Novo Hybrid Assembly: An Optical Mapping Approach.</title>
        <authorList>
            <person name="Kananen K."/>
            <person name="Auerbach J.A."/>
            <person name="Kautto E."/>
            <person name="Blachly J.S."/>
        </authorList>
    </citation>
    <scope>NUCLEOTIDE SEQUENCE [LARGE SCALE GENOMIC DNA]</scope>
    <source>
        <strain evidence="1">B95-8</strain>
        <tissue evidence="1">Cell line</tissue>
    </source>
</reference>
<accession>A0ABQ9TJT3</accession>
<comment type="caution">
    <text evidence="1">The sequence shown here is derived from an EMBL/GenBank/DDBJ whole genome shotgun (WGS) entry which is preliminary data.</text>
</comment>
<dbReference type="EMBL" id="JASSZA010000021">
    <property type="protein sequence ID" value="KAK2085024.1"/>
    <property type="molecule type" value="Genomic_DNA"/>
</dbReference>
<keyword evidence="2" id="KW-1185">Reference proteome</keyword>
<proteinExistence type="predicted"/>
<organism evidence="1 2">
    <name type="scientific">Saguinus oedipus</name>
    <name type="common">Cotton-top tamarin</name>
    <name type="synonym">Oedipomidas oedipus</name>
    <dbReference type="NCBI Taxonomy" id="9490"/>
    <lineage>
        <taxon>Eukaryota</taxon>
        <taxon>Metazoa</taxon>
        <taxon>Chordata</taxon>
        <taxon>Craniata</taxon>
        <taxon>Vertebrata</taxon>
        <taxon>Euteleostomi</taxon>
        <taxon>Mammalia</taxon>
        <taxon>Eutheria</taxon>
        <taxon>Euarchontoglires</taxon>
        <taxon>Primates</taxon>
        <taxon>Haplorrhini</taxon>
        <taxon>Platyrrhini</taxon>
        <taxon>Cebidae</taxon>
        <taxon>Callitrichinae</taxon>
        <taxon>Saguinus</taxon>
    </lineage>
</organism>
<sequence>MNPWREYTDLGKCTHSTSPSISSFLVALAASILSQPGLLPWTVDGYWEWCSSQLQVLKLLFLSLSRGEGAALQRTSFTAHLQSYSNKHGFSIPFFFAEAPGTVLFSADMLSASHMPGTVNDVRPVLLPFSAGKQPSGRLLQQVLDHPSQFMSP</sequence>
<protein>
    <submittedName>
        <fullName evidence="1">Uncharacterized protein</fullName>
    </submittedName>
</protein>
<gene>
    <name evidence="1" type="ORF">P7K49_036324</name>
</gene>
<evidence type="ECO:0000313" key="2">
    <source>
        <dbReference type="Proteomes" id="UP001266305"/>
    </source>
</evidence>
<dbReference type="Proteomes" id="UP001266305">
    <property type="component" value="Unassembled WGS sequence"/>
</dbReference>
<name>A0ABQ9TJT3_SAGOE</name>